<keyword evidence="1" id="KW-0805">Transcription regulation</keyword>
<accession>A0ABW9XYP0</accession>
<dbReference type="Proteomes" id="UP000665561">
    <property type="component" value="Unassembled WGS sequence"/>
</dbReference>
<gene>
    <name evidence="5" type="ORF">GT019_28420</name>
</gene>
<dbReference type="PROSITE" id="PS01124">
    <property type="entry name" value="HTH_ARAC_FAMILY_2"/>
    <property type="match status" value="1"/>
</dbReference>
<organism evidence="5 6">
    <name type="scientific">Paenibacillus glycinis</name>
    <dbReference type="NCBI Taxonomy" id="2697035"/>
    <lineage>
        <taxon>Bacteria</taxon>
        <taxon>Bacillati</taxon>
        <taxon>Bacillota</taxon>
        <taxon>Bacilli</taxon>
        <taxon>Bacillales</taxon>
        <taxon>Paenibacillaceae</taxon>
        <taxon>Paenibacillus</taxon>
    </lineage>
</organism>
<sequence>MSWISDAGAGREHSLRQFALPDYRFSFQLYGAHWRQAREGWSYPDHDHPLFELNIVLEGRQVMTLEETEHELNEGDLLLIPPGVVHRCRIGRSSAMTYFCLHLDVDDAVYHGLIAKLGSAVFPAESELTRRLRPFFDRMASLSDLEQERAPDAGFAVRAAALNLLLALGDYAAAAEAGGSGREGAYGARSEEQSDAVRRLRERHALEKKVQDLFGALPHAGMTAQETLVPPFRWVGLFSVMIPDRGFWTKPERFWAKVLLEDALSEHGSAVVIVGEQLMTAVLFSDRFTVPPVEEYATRIKSLLEKNLNVAIRLGIGGIAAALGELGGLYKQSLSSLGMNELYPAPRRDFDFISRIIRLALLMIESDYANPELTLGMLARKLELTPNYLSALFTSETGHAFTWHLSRFRVERAKTLLKDTNLKIYQIGKQVGYGDQAYFSRLFKAVVGVSPGEYRTSAAAE</sequence>
<reference evidence="5 6" key="1">
    <citation type="submission" date="2020-01" db="EMBL/GenBank/DDBJ databases">
        <title>Paenibacillus soybeanensis sp. nov. isolated from the nodules of soybean (Glycine max(L.) Merr).</title>
        <authorList>
            <person name="Wang H."/>
        </authorList>
    </citation>
    <scope>NUCLEOTIDE SEQUENCE [LARGE SCALE GENOMIC DNA]</scope>
    <source>
        <strain evidence="5 6">T1</strain>
    </source>
</reference>
<protein>
    <submittedName>
        <fullName evidence="5">Helix-turn-helix domain-containing protein</fullName>
    </submittedName>
</protein>
<keyword evidence="2" id="KW-0238">DNA-binding</keyword>
<evidence type="ECO:0000256" key="2">
    <source>
        <dbReference type="ARBA" id="ARBA00023125"/>
    </source>
</evidence>
<keyword evidence="6" id="KW-1185">Reference proteome</keyword>
<evidence type="ECO:0000313" key="5">
    <source>
        <dbReference type="EMBL" id="NBD27811.1"/>
    </source>
</evidence>
<dbReference type="InterPro" id="IPR003313">
    <property type="entry name" value="AraC-bd"/>
</dbReference>
<dbReference type="SUPFAM" id="SSF51215">
    <property type="entry name" value="Regulatory protein AraC"/>
    <property type="match status" value="1"/>
</dbReference>
<dbReference type="InterPro" id="IPR037923">
    <property type="entry name" value="HTH-like"/>
</dbReference>
<feature type="domain" description="HTH araC/xylS-type" evidence="4">
    <location>
        <begin position="358"/>
        <end position="457"/>
    </location>
</feature>
<evidence type="ECO:0000313" key="6">
    <source>
        <dbReference type="Proteomes" id="UP000665561"/>
    </source>
</evidence>
<dbReference type="PANTHER" id="PTHR43280">
    <property type="entry name" value="ARAC-FAMILY TRANSCRIPTIONAL REGULATOR"/>
    <property type="match status" value="1"/>
</dbReference>
<proteinExistence type="predicted"/>
<dbReference type="PANTHER" id="PTHR43280:SF28">
    <property type="entry name" value="HTH-TYPE TRANSCRIPTIONAL ACTIVATOR RHAS"/>
    <property type="match status" value="1"/>
</dbReference>
<dbReference type="PRINTS" id="PR00032">
    <property type="entry name" value="HTHARAC"/>
</dbReference>
<dbReference type="SUPFAM" id="SSF46689">
    <property type="entry name" value="Homeodomain-like"/>
    <property type="match status" value="1"/>
</dbReference>
<evidence type="ECO:0000259" key="4">
    <source>
        <dbReference type="PROSITE" id="PS01124"/>
    </source>
</evidence>
<dbReference type="EMBL" id="JAAAMV010000031">
    <property type="protein sequence ID" value="NBD27811.1"/>
    <property type="molecule type" value="Genomic_DNA"/>
</dbReference>
<dbReference type="Gene3D" id="1.10.10.60">
    <property type="entry name" value="Homeodomain-like"/>
    <property type="match status" value="2"/>
</dbReference>
<evidence type="ECO:0000256" key="1">
    <source>
        <dbReference type="ARBA" id="ARBA00023015"/>
    </source>
</evidence>
<dbReference type="InterPro" id="IPR018060">
    <property type="entry name" value="HTH_AraC"/>
</dbReference>
<dbReference type="Pfam" id="PF12833">
    <property type="entry name" value="HTH_18"/>
    <property type="match status" value="1"/>
</dbReference>
<dbReference type="InterPro" id="IPR014710">
    <property type="entry name" value="RmlC-like_jellyroll"/>
</dbReference>
<keyword evidence="3" id="KW-0804">Transcription</keyword>
<dbReference type="Pfam" id="PF02311">
    <property type="entry name" value="AraC_binding"/>
    <property type="match status" value="1"/>
</dbReference>
<dbReference type="InterPro" id="IPR009057">
    <property type="entry name" value="Homeodomain-like_sf"/>
</dbReference>
<evidence type="ECO:0000256" key="3">
    <source>
        <dbReference type="ARBA" id="ARBA00023163"/>
    </source>
</evidence>
<dbReference type="Gene3D" id="2.60.120.10">
    <property type="entry name" value="Jelly Rolls"/>
    <property type="match status" value="1"/>
</dbReference>
<dbReference type="RefSeq" id="WP_161746828.1">
    <property type="nucleotide sequence ID" value="NZ_JAAAMV010000031.1"/>
</dbReference>
<comment type="caution">
    <text evidence="5">The sequence shown here is derived from an EMBL/GenBank/DDBJ whole genome shotgun (WGS) entry which is preliminary data.</text>
</comment>
<name>A0ABW9XYP0_9BACL</name>
<dbReference type="InterPro" id="IPR020449">
    <property type="entry name" value="Tscrpt_reg_AraC-type_HTH"/>
</dbReference>
<dbReference type="SMART" id="SM00342">
    <property type="entry name" value="HTH_ARAC"/>
    <property type="match status" value="1"/>
</dbReference>